<feature type="transmembrane region" description="Helical" evidence="1">
    <location>
        <begin position="90"/>
        <end position="117"/>
    </location>
</feature>
<reference evidence="3 4" key="1">
    <citation type="submission" date="2024-01" db="EMBL/GenBank/DDBJ databases">
        <title>Complete genome of Cladobotryum mycophilum ATHUM6906.</title>
        <authorList>
            <person name="Christinaki A.C."/>
            <person name="Myridakis A.I."/>
            <person name="Kouvelis V.N."/>
        </authorList>
    </citation>
    <scope>NUCLEOTIDE SEQUENCE [LARGE SCALE GENOMIC DNA]</scope>
    <source>
        <strain evidence="3 4">ATHUM6906</strain>
    </source>
</reference>
<name>A0ABR0T389_9HYPO</name>
<keyword evidence="1" id="KW-0812">Transmembrane</keyword>
<keyword evidence="4" id="KW-1185">Reference proteome</keyword>
<feature type="transmembrane region" description="Helical" evidence="1">
    <location>
        <begin position="59"/>
        <end position="78"/>
    </location>
</feature>
<keyword evidence="1" id="KW-1133">Transmembrane helix</keyword>
<evidence type="ECO:0000259" key="2">
    <source>
        <dbReference type="Pfam" id="PF24803"/>
    </source>
</evidence>
<evidence type="ECO:0000256" key="1">
    <source>
        <dbReference type="SAM" id="Phobius"/>
    </source>
</evidence>
<comment type="caution">
    <text evidence="3">The sequence shown here is derived from an EMBL/GenBank/DDBJ whole genome shotgun (WGS) entry which is preliminary data.</text>
</comment>
<evidence type="ECO:0000313" key="3">
    <source>
        <dbReference type="EMBL" id="KAK5998908.1"/>
    </source>
</evidence>
<gene>
    <name evidence="3" type="ORF">PT974_01292</name>
</gene>
<accession>A0ABR0T389</accession>
<feature type="domain" description="DUF7704" evidence="2">
    <location>
        <begin position="12"/>
        <end position="147"/>
    </location>
</feature>
<keyword evidence="1" id="KW-0472">Membrane</keyword>
<dbReference type="PANTHER" id="PTHR37019">
    <property type="entry name" value="CHROMOSOME 1, WHOLE GENOME SHOTGUN SEQUENCE"/>
    <property type="match status" value="1"/>
</dbReference>
<protein>
    <recommendedName>
        <fullName evidence="2">DUF7704 domain-containing protein</fullName>
    </recommendedName>
</protein>
<dbReference type="Proteomes" id="UP001338125">
    <property type="component" value="Unassembled WGS sequence"/>
</dbReference>
<evidence type="ECO:0000313" key="4">
    <source>
        <dbReference type="Proteomes" id="UP001338125"/>
    </source>
</evidence>
<dbReference type="Pfam" id="PF24803">
    <property type="entry name" value="DUF7704"/>
    <property type="match status" value="1"/>
</dbReference>
<sequence>MSAPIISATKSTPFLYRLTLLTLEPICAVLGAYSTYFTPAGYLETMTRGLVPYATSSRFLYTELSGAWLYFAFVEAVVLRAYDDLRLWRLLCAGMLLSDVLYCTSAVQAVGGWASWATLGAWTAGDWSVFVASLPPMLVRIFLILGIGITPVVASSVTEKQK</sequence>
<dbReference type="PANTHER" id="PTHR37019:SF1">
    <property type="entry name" value="EXPERA DOMAIN-CONTAINING PROTEIN"/>
    <property type="match status" value="1"/>
</dbReference>
<feature type="transmembrane region" description="Helical" evidence="1">
    <location>
        <begin position="20"/>
        <end position="39"/>
    </location>
</feature>
<organism evidence="3 4">
    <name type="scientific">Cladobotryum mycophilum</name>
    <dbReference type="NCBI Taxonomy" id="491253"/>
    <lineage>
        <taxon>Eukaryota</taxon>
        <taxon>Fungi</taxon>
        <taxon>Dikarya</taxon>
        <taxon>Ascomycota</taxon>
        <taxon>Pezizomycotina</taxon>
        <taxon>Sordariomycetes</taxon>
        <taxon>Hypocreomycetidae</taxon>
        <taxon>Hypocreales</taxon>
        <taxon>Hypocreaceae</taxon>
        <taxon>Cladobotryum</taxon>
    </lineage>
</organism>
<dbReference type="EMBL" id="JAVFKD010000001">
    <property type="protein sequence ID" value="KAK5998908.1"/>
    <property type="molecule type" value="Genomic_DNA"/>
</dbReference>
<dbReference type="InterPro" id="IPR056121">
    <property type="entry name" value="DUF7704"/>
</dbReference>
<feature type="transmembrane region" description="Helical" evidence="1">
    <location>
        <begin position="137"/>
        <end position="157"/>
    </location>
</feature>
<proteinExistence type="predicted"/>